<dbReference type="RefSeq" id="WP_066657093.1">
    <property type="nucleotide sequence ID" value="NZ_CBCSCL010000039.1"/>
</dbReference>
<dbReference type="AlphaFoldDB" id="A0A193GDW1"/>
<dbReference type="EMBL" id="CP016172">
    <property type="protein sequence ID" value="ANN77474.1"/>
    <property type="molecule type" value="Genomic_DNA"/>
</dbReference>
<dbReference type="OrthoDB" id="9112061at2"/>
<sequence>MKMKALLATMAATVGIAASALAHSADRIPQNQAVRNVVLVHGAFADGSGWRGVYDQLTERGYRVTIVQNPLTSLADDVAATKRVLDRQQGPTILVGHSYGGTVITEGGTDPKVAGLVYVSALAPDVGESTGSQFKDIPPPPEFVIETGKDGYGFVSLEKFKTGFAGDTSDADAAFLRDSQVPINMSIFETRLTRAAWKSKPSWAVIATQDKAIDPKLLRQTAERIGAKITEVKGSHVVFVTQPKAVADTIDRAARNASH</sequence>
<keyword evidence="3" id="KW-0378">Hydrolase</keyword>
<evidence type="ECO:0000313" key="4">
    <source>
        <dbReference type="Proteomes" id="UP000091926"/>
    </source>
</evidence>
<keyword evidence="1" id="KW-0732">Signal</keyword>
<dbReference type="STRING" id="463014.BAU07_10500"/>
<dbReference type="GO" id="GO:0016787">
    <property type="term" value="F:hydrolase activity"/>
    <property type="evidence" value="ECO:0007669"/>
    <property type="project" value="UniProtKB-KW"/>
</dbReference>
<proteinExistence type="predicted"/>
<evidence type="ECO:0000259" key="2">
    <source>
        <dbReference type="Pfam" id="PF12697"/>
    </source>
</evidence>
<dbReference type="Pfam" id="PF12697">
    <property type="entry name" value="Abhydrolase_6"/>
    <property type="match status" value="1"/>
</dbReference>
<dbReference type="SUPFAM" id="SSF53474">
    <property type="entry name" value="alpha/beta-Hydrolases"/>
    <property type="match status" value="1"/>
</dbReference>
<keyword evidence="4" id="KW-1185">Reference proteome</keyword>
<dbReference type="PANTHER" id="PTHR37017">
    <property type="entry name" value="AB HYDROLASE-1 DOMAIN-CONTAINING PROTEIN-RELATED"/>
    <property type="match status" value="1"/>
</dbReference>
<name>A0A193GDW1_9BORD</name>
<dbReference type="KEGG" id="bfz:BAU07_10500"/>
<evidence type="ECO:0000256" key="1">
    <source>
        <dbReference type="SAM" id="SignalP"/>
    </source>
</evidence>
<reference evidence="3 4" key="1">
    <citation type="submission" date="2016-06" db="EMBL/GenBank/DDBJ databases">
        <title>Complete genome sequences of Bordetella bronchialis and Bordetella flabilis.</title>
        <authorList>
            <person name="LiPuma J.J."/>
            <person name="Spilker T."/>
        </authorList>
    </citation>
    <scope>NUCLEOTIDE SEQUENCE [LARGE SCALE GENOMIC DNA]</scope>
    <source>
        <strain evidence="3 4">AU10664</strain>
    </source>
</reference>
<gene>
    <name evidence="3" type="ORF">BAU07_10500</name>
</gene>
<feature type="chain" id="PRO_5008258853" evidence="1">
    <location>
        <begin position="25"/>
        <end position="259"/>
    </location>
</feature>
<dbReference type="PANTHER" id="PTHR37017:SF11">
    <property type="entry name" value="ESTERASE_LIPASE_THIOESTERASE DOMAIN-CONTAINING PROTEIN"/>
    <property type="match status" value="1"/>
</dbReference>
<feature type="domain" description="AB hydrolase-1" evidence="2">
    <location>
        <begin position="37"/>
        <end position="248"/>
    </location>
</feature>
<dbReference type="InterPro" id="IPR000073">
    <property type="entry name" value="AB_hydrolase_1"/>
</dbReference>
<dbReference type="InterPro" id="IPR029058">
    <property type="entry name" value="AB_hydrolase_fold"/>
</dbReference>
<dbReference type="Proteomes" id="UP000091926">
    <property type="component" value="Chromosome"/>
</dbReference>
<organism evidence="3 4">
    <name type="scientific">Bordetella flabilis</name>
    <dbReference type="NCBI Taxonomy" id="463014"/>
    <lineage>
        <taxon>Bacteria</taxon>
        <taxon>Pseudomonadati</taxon>
        <taxon>Pseudomonadota</taxon>
        <taxon>Betaproteobacteria</taxon>
        <taxon>Burkholderiales</taxon>
        <taxon>Alcaligenaceae</taxon>
        <taxon>Bordetella</taxon>
    </lineage>
</organism>
<evidence type="ECO:0000313" key="3">
    <source>
        <dbReference type="EMBL" id="ANN77474.1"/>
    </source>
</evidence>
<feature type="signal peptide" evidence="1">
    <location>
        <begin position="1"/>
        <end position="24"/>
    </location>
</feature>
<dbReference type="Gene3D" id="3.40.50.1820">
    <property type="entry name" value="alpha/beta hydrolase"/>
    <property type="match status" value="1"/>
</dbReference>
<dbReference type="InterPro" id="IPR052897">
    <property type="entry name" value="Sec-Metab_Biosynth_Hydrolase"/>
</dbReference>
<accession>A0A193GDW1</accession>
<protein>
    <submittedName>
        <fullName evidence="3">Hydrolase</fullName>
    </submittedName>
</protein>